<accession>A0A8S5T0P0</accession>
<organism evidence="1">
    <name type="scientific">Siphoviridae sp. ctiJm4</name>
    <dbReference type="NCBI Taxonomy" id="2827916"/>
    <lineage>
        <taxon>Viruses</taxon>
        <taxon>Duplodnaviria</taxon>
        <taxon>Heunggongvirae</taxon>
        <taxon>Uroviricota</taxon>
        <taxon>Caudoviricetes</taxon>
    </lineage>
</organism>
<reference evidence="1" key="1">
    <citation type="journal article" date="2021" name="Proc. Natl. Acad. Sci. U.S.A.">
        <title>A Catalog of Tens of Thousands of Viruses from Human Metagenomes Reveals Hidden Associations with Chronic Diseases.</title>
        <authorList>
            <person name="Tisza M.J."/>
            <person name="Buck C.B."/>
        </authorList>
    </citation>
    <scope>NUCLEOTIDE SEQUENCE</scope>
    <source>
        <strain evidence="1">CtiJm4</strain>
    </source>
</reference>
<protein>
    <submittedName>
        <fullName evidence="1">Uncharacterized protein</fullName>
    </submittedName>
</protein>
<sequence length="63" mass="7114">MKISKNDDLDIIRVLPNGGNTKEVYIDIENDLDVSRITLTINEARQIADEILKICNEIEAEGK</sequence>
<proteinExistence type="predicted"/>
<dbReference type="EMBL" id="BK032724">
    <property type="protein sequence ID" value="DAF56932.1"/>
    <property type="molecule type" value="Genomic_DNA"/>
</dbReference>
<evidence type="ECO:0000313" key="1">
    <source>
        <dbReference type="EMBL" id="DAF56932.1"/>
    </source>
</evidence>
<name>A0A8S5T0P0_9CAUD</name>